<feature type="compositionally biased region" description="Polar residues" evidence="1">
    <location>
        <begin position="548"/>
        <end position="564"/>
    </location>
</feature>
<feature type="compositionally biased region" description="Low complexity" evidence="1">
    <location>
        <begin position="587"/>
        <end position="597"/>
    </location>
</feature>
<reference evidence="2 3" key="1">
    <citation type="submission" date="2015-12" db="EMBL/GenBank/DDBJ databases">
        <title>Draft genome sequence of Moniliophthora roreri, the causal agent of frosty pod rot of cacao.</title>
        <authorList>
            <person name="Aime M.C."/>
            <person name="Diaz-Valderrama J.R."/>
            <person name="Kijpornyongpan T."/>
            <person name="Phillips-Mora W."/>
        </authorList>
    </citation>
    <scope>NUCLEOTIDE SEQUENCE [LARGE SCALE GENOMIC DNA]</scope>
    <source>
        <strain evidence="2 3">MCA 2952</strain>
    </source>
</reference>
<gene>
    <name evidence="2" type="ORF">WG66_4120</name>
</gene>
<feature type="compositionally biased region" description="Acidic residues" evidence="1">
    <location>
        <begin position="435"/>
        <end position="444"/>
    </location>
</feature>
<evidence type="ECO:0000256" key="1">
    <source>
        <dbReference type="SAM" id="MobiDB-lite"/>
    </source>
</evidence>
<protein>
    <submittedName>
        <fullName evidence="2">Uncharacterized protein</fullName>
    </submittedName>
</protein>
<dbReference type="AlphaFoldDB" id="A0A0W0G419"/>
<organism evidence="2 3">
    <name type="scientific">Moniliophthora roreri</name>
    <name type="common">Frosty pod rot fungus</name>
    <name type="synonym">Monilia roreri</name>
    <dbReference type="NCBI Taxonomy" id="221103"/>
    <lineage>
        <taxon>Eukaryota</taxon>
        <taxon>Fungi</taxon>
        <taxon>Dikarya</taxon>
        <taxon>Basidiomycota</taxon>
        <taxon>Agaricomycotina</taxon>
        <taxon>Agaricomycetes</taxon>
        <taxon>Agaricomycetidae</taxon>
        <taxon>Agaricales</taxon>
        <taxon>Marasmiineae</taxon>
        <taxon>Marasmiaceae</taxon>
        <taxon>Moniliophthora</taxon>
    </lineage>
</organism>
<dbReference type="Proteomes" id="UP000054988">
    <property type="component" value="Unassembled WGS sequence"/>
</dbReference>
<name>A0A0W0G419_MONRR</name>
<evidence type="ECO:0000313" key="3">
    <source>
        <dbReference type="Proteomes" id="UP000054988"/>
    </source>
</evidence>
<evidence type="ECO:0000313" key="2">
    <source>
        <dbReference type="EMBL" id="KTB43299.1"/>
    </source>
</evidence>
<feature type="compositionally biased region" description="Basic and acidic residues" evidence="1">
    <location>
        <begin position="389"/>
        <end position="404"/>
    </location>
</feature>
<feature type="compositionally biased region" description="Polar residues" evidence="1">
    <location>
        <begin position="467"/>
        <end position="491"/>
    </location>
</feature>
<dbReference type="EMBL" id="LATX01001206">
    <property type="protein sequence ID" value="KTB43299.1"/>
    <property type="molecule type" value="Genomic_DNA"/>
</dbReference>
<feature type="compositionally biased region" description="Polar residues" evidence="1">
    <location>
        <begin position="572"/>
        <end position="582"/>
    </location>
</feature>
<dbReference type="eggNOG" id="ENOG502SN1E">
    <property type="taxonomic scope" value="Eukaryota"/>
</dbReference>
<sequence length="679" mass="76788">MPRHNIALLHPGARASKKASEQNAVPPGIINPRRRISQKPPPHLTTAQRKSRREKAEERREDIRKAMKEWFDEIDAKAEALAEEFGRKKWFFLDMLYQNGVKLSKPQAKTNSWNAWLHLKALELKEAGEDTLSMEEMVQKYRHEYDDLDDEEKEELVTEFDELKADNDASSALVMPTARSRAQEIAKLISTVVDILMAGKRRCGIEAMVLFVRNHTQATLYPRWFFTHPAMSSYMRHATRNGWDQESVGAMMEAFAVVGCDPISKCYFLSAEEILTIFTELLKTAAARTNWYKAEIRDLCRDKLSKAIGQPVKSFPYDHFDKVITLPFGVVVENWPLPEFVNPSKMSSAHGPLIKLYEALDKDVVKFRKMEDDEWQEWVEQYRAEIDDGTRVEKPRNPRSDIGKTRGPYKKASSEQQDLNFEDDEGRERGRTDREDSEDNDDIQQEQPSKRTKKAVSKSKELRYSSKRGQQGQRTESNTNTPPADSNNVTYSHSPSTNHSNSNASRPKPRKIGPQQRIPVNEDPEDQGDERGMHPSGPTATLAASGLLQRQQASNSLRIRSPTHSPAPSPTRSPAQSRSQSPLFLPDNDGNNSNDGDNSGDDWDIGDTRRGADDDNADGNGQVDDDNNGVRMPEPVLGKRLRKPVVQVSLFAEDHPNTKQPRLRLPGKGSRHAAGSKKA</sequence>
<proteinExistence type="predicted"/>
<feature type="region of interest" description="Disordered" evidence="1">
    <location>
        <begin position="389"/>
        <end position="679"/>
    </location>
</feature>
<comment type="caution">
    <text evidence="2">The sequence shown here is derived from an EMBL/GenBank/DDBJ whole genome shotgun (WGS) entry which is preliminary data.</text>
</comment>
<feature type="region of interest" description="Disordered" evidence="1">
    <location>
        <begin position="1"/>
        <end position="60"/>
    </location>
</feature>
<feature type="compositionally biased region" description="Low complexity" evidence="1">
    <location>
        <begin position="492"/>
        <end position="505"/>
    </location>
</feature>
<feature type="compositionally biased region" description="Basic residues" evidence="1">
    <location>
        <begin position="669"/>
        <end position="679"/>
    </location>
</feature>
<accession>A0A0W0G419</accession>